<reference evidence="1" key="1">
    <citation type="submission" date="2020-10" db="EMBL/GenBank/DDBJ databases">
        <authorList>
            <person name="Gilroy R."/>
        </authorList>
    </citation>
    <scope>NUCLEOTIDE SEQUENCE</scope>
    <source>
        <strain evidence="1">CHK191-8634</strain>
    </source>
</reference>
<evidence type="ECO:0000313" key="2">
    <source>
        <dbReference type="Proteomes" id="UP000824073"/>
    </source>
</evidence>
<dbReference type="AlphaFoldDB" id="A0A9D1ITF0"/>
<sequence>MDLRNGNITVGELLRNPAAVRIFNEEFPGVLQSPMVRMARGMSLNRVLGHVRGRVPQQKLDRLLTRLREL</sequence>
<dbReference type="Proteomes" id="UP000824073">
    <property type="component" value="Unassembled WGS sequence"/>
</dbReference>
<name>A0A9D1ITF0_9CLOT</name>
<evidence type="ECO:0000313" key="1">
    <source>
        <dbReference type="EMBL" id="HIU42795.1"/>
    </source>
</evidence>
<organism evidence="1 2">
    <name type="scientific">Candidatus Ventrousia excrementavium</name>
    <dbReference type="NCBI Taxonomy" id="2840961"/>
    <lineage>
        <taxon>Bacteria</taxon>
        <taxon>Bacillati</taxon>
        <taxon>Bacillota</taxon>
        <taxon>Clostridia</taxon>
        <taxon>Eubacteriales</taxon>
        <taxon>Clostridiaceae</taxon>
        <taxon>Clostridiaceae incertae sedis</taxon>
        <taxon>Candidatus Ventrousia</taxon>
    </lineage>
</organism>
<comment type="caution">
    <text evidence="1">The sequence shown here is derived from an EMBL/GenBank/DDBJ whole genome shotgun (WGS) entry which is preliminary data.</text>
</comment>
<accession>A0A9D1ITF0</accession>
<proteinExistence type="predicted"/>
<protein>
    <submittedName>
        <fullName evidence="1">Uncharacterized protein</fullName>
    </submittedName>
</protein>
<reference evidence="1" key="2">
    <citation type="journal article" date="2021" name="PeerJ">
        <title>Extensive microbial diversity within the chicken gut microbiome revealed by metagenomics and culture.</title>
        <authorList>
            <person name="Gilroy R."/>
            <person name="Ravi A."/>
            <person name="Getino M."/>
            <person name="Pursley I."/>
            <person name="Horton D.L."/>
            <person name="Alikhan N.F."/>
            <person name="Baker D."/>
            <person name="Gharbi K."/>
            <person name="Hall N."/>
            <person name="Watson M."/>
            <person name="Adriaenssens E.M."/>
            <person name="Foster-Nyarko E."/>
            <person name="Jarju S."/>
            <person name="Secka A."/>
            <person name="Antonio M."/>
            <person name="Oren A."/>
            <person name="Chaudhuri R.R."/>
            <person name="La Ragione R."/>
            <person name="Hildebrand F."/>
            <person name="Pallen M.J."/>
        </authorList>
    </citation>
    <scope>NUCLEOTIDE SEQUENCE</scope>
    <source>
        <strain evidence="1">CHK191-8634</strain>
    </source>
</reference>
<dbReference type="EMBL" id="DVMR01000009">
    <property type="protein sequence ID" value="HIU42795.1"/>
    <property type="molecule type" value="Genomic_DNA"/>
</dbReference>
<gene>
    <name evidence="1" type="ORF">IAB67_00670</name>
</gene>